<feature type="transmembrane region" description="Helical" evidence="24">
    <location>
        <begin position="21"/>
        <end position="48"/>
    </location>
</feature>
<keyword evidence="9" id="KW-0808">Transferase</keyword>
<evidence type="ECO:0000256" key="13">
    <source>
        <dbReference type="ARBA" id="ARBA00022968"/>
    </source>
</evidence>
<keyword evidence="18" id="KW-0511">Multifunctional enzyme</keyword>
<dbReference type="InterPro" id="IPR036950">
    <property type="entry name" value="PBP_transglycosylase"/>
</dbReference>
<evidence type="ECO:0000256" key="16">
    <source>
        <dbReference type="ARBA" id="ARBA00023136"/>
    </source>
</evidence>
<evidence type="ECO:0000256" key="2">
    <source>
        <dbReference type="ARBA" id="ARBA00004401"/>
    </source>
</evidence>
<dbReference type="SUPFAM" id="SSF56601">
    <property type="entry name" value="beta-lactamase/transpeptidase-like"/>
    <property type="match status" value="1"/>
</dbReference>
<keyword evidence="5" id="KW-1003">Cell membrane</keyword>
<keyword evidence="19" id="KW-0961">Cell wall biogenesis/degradation</keyword>
<evidence type="ECO:0000256" key="17">
    <source>
        <dbReference type="ARBA" id="ARBA00023251"/>
    </source>
</evidence>
<dbReference type="EMBL" id="JAESWC010000018">
    <property type="protein sequence ID" value="MBL4938099.1"/>
    <property type="molecule type" value="Genomic_DNA"/>
</dbReference>
<gene>
    <name evidence="27" type="ORF">JK636_20510</name>
</gene>
<dbReference type="RefSeq" id="WP_202750829.1">
    <property type="nucleotide sequence ID" value="NZ_JAESWC010000018.1"/>
</dbReference>
<evidence type="ECO:0000256" key="11">
    <source>
        <dbReference type="ARBA" id="ARBA00022801"/>
    </source>
</evidence>
<evidence type="ECO:0000256" key="5">
    <source>
        <dbReference type="ARBA" id="ARBA00022475"/>
    </source>
</evidence>
<reference evidence="27 28" key="1">
    <citation type="submission" date="2021-01" db="EMBL/GenBank/DDBJ databases">
        <title>Genome public.</title>
        <authorList>
            <person name="Liu C."/>
            <person name="Sun Q."/>
        </authorList>
    </citation>
    <scope>NUCLEOTIDE SEQUENCE [LARGE SCALE GENOMIC DNA]</scope>
    <source>
        <strain evidence="27 28">YIM B02515</strain>
    </source>
</reference>
<protein>
    <recommendedName>
        <fullName evidence="4">Penicillin-binding protein 1A</fullName>
        <ecNumber evidence="21">2.4.99.28</ecNumber>
        <ecNumber evidence="3">3.4.16.4</ecNumber>
    </recommendedName>
</protein>
<evidence type="ECO:0000256" key="10">
    <source>
        <dbReference type="ARBA" id="ARBA00022692"/>
    </source>
</evidence>
<keyword evidence="7" id="KW-0645">Protease</keyword>
<evidence type="ECO:0000256" key="15">
    <source>
        <dbReference type="ARBA" id="ARBA00022989"/>
    </source>
</evidence>
<evidence type="ECO:0000256" key="12">
    <source>
        <dbReference type="ARBA" id="ARBA00022960"/>
    </source>
</evidence>
<feature type="domain" description="Glycosyl transferase family 51" evidence="26">
    <location>
        <begin position="74"/>
        <end position="264"/>
    </location>
</feature>
<evidence type="ECO:0000256" key="23">
    <source>
        <dbReference type="SAM" id="MobiDB-lite"/>
    </source>
</evidence>
<keyword evidence="6" id="KW-0121">Carboxypeptidase</keyword>
<evidence type="ECO:0000259" key="26">
    <source>
        <dbReference type="Pfam" id="PF00912"/>
    </source>
</evidence>
<keyword evidence="8" id="KW-0328">Glycosyltransferase</keyword>
<dbReference type="Gene3D" id="3.40.710.10">
    <property type="entry name" value="DD-peptidase/beta-lactamase superfamily"/>
    <property type="match status" value="1"/>
</dbReference>
<evidence type="ECO:0000256" key="20">
    <source>
        <dbReference type="ARBA" id="ARBA00034000"/>
    </source>
</evidence>
<organism evidence="27 28">
    <name type="scientific">Clostridium rhizosphaerae</name>
    <dbReference type="NCBI Taxonomy" id="2803861"/>
    <lineage>
        <taxon>Bacteria</taxon>
        <taxon>Bacillati</taxon>
        <taxon>Bacillota</taxon>
        <taxon>Clostridia</taxon>
        <taxon>Eubacteriales</taxon>
        <taxon>Clostridiaceae</taxon>
        <taxon>Clostridium</taxon>
    </lineage>
</organism>
<dbReference type="PANTHER" id="PTHR32282:SF11">
    <property type="entry name" value="PENICILLIN-BINDING PROTEIN 1B"/>
    <property type="match status" value="1"/>
</dbReference>
<dbReference type="InterPro" id="IPR001460">
    <property type="entry name" value="PCN-bd_Tpept"/>
</dbReference>
<feature type="compositionally biased region" description="Low complexity" evidence="23">
    <location>
        <begin position="778"/>
        <end position="814"/>
    </location>
</feature>
<dbReference type="InterPro" id="IPR012338">
    <property type="entry name" value="Beta-lactam/transpept-like"/>
</dbReference>
<evidence type="ECO:0000256" key="3">
    <source>
        <dbReference type="ARBA" id="ARBA00012448"/>
    </source>
</evidence>
<evidence type="ECO:0000259" key="25">
    <source>
        <dbReference type="Pfam" id="PF00905"/>
    </source>
</evidence>
<dbReference type="EC" id="3.4.16.4" evidence="3"/>
<keyword evidence="12" id="KW-0133">Cell shape</keyword>
<comment type="catalytic activity">
    <reaction evidence="22">
        <text>[GlcNAc-(1-&gt;4)-Mur2Ac(oyl-L-Ala-gamma-D-Glu-L-Lys-D-Ala-D-Ala)](n)-di-trans,octa-cis-undecaprenyl diphosphate + beta-D-GlcNAc-(1-&gt;4)-Mur2Ac(oyl-L-Ala-gamma-D-Glu-L-Lys-D-Ala-D-Ala)-di-trans,octa-cis-undecaprenyl diphosphate = [GlcNAc-(1-&gt;4)-Mur2Ac(oyl-L-Ala-gamma-D-Glu-L-Lys-D-Ala-D-Ala)](n+1)-di-trans,octa-cis-undecaprenyl diphosphate + di-trans,octa-cis-undecaprenyl diphosphate + H(+)</text>
        <dbReference type="Rhea" id="RHEA:23708"/>
        <dbReference type="Rhea" id="RHEA-COMP:9602"/>
        <dbReference type="Rhea" id="RHEA-COMP:9603"/>
        <dbReference type="ChEBI" id="CHEBI:15378"/>
        <dbReference type="ChEBI" id="CHEBI:58405"/>
        <dbReference type="ChEBI" id="CHEBI:60033"/>
        <dbReference type="ChEBI" id="CHEBI:78435"/>
        <dbReference type="EC" id="2.4.99.28"/>
    </reaction>
</comment>
<comment type="catalytic activity">
    <reaction evidence="20">
        <text>Preferential cleavage: (Ac)2-L-Lys-D-Ala-|-D-Ala. Also transpeptidation of peptidyl-alanyl moieties that are N-acyl substituents of D-alanine.</text>
        <dbReference type="EC" id="3.4.16.4"/>
    </reaction>
</comment>
<evidence type="ECO:0000256" key="22">
    <source>
        <dbReference type="ARBA" id="ARBA00049902"/>
    </source>
</evidence>
<dbReference type="Pfam" id="PF00912">
    <property type="entry name" value="Transgly"/>
    <property type="match status" value="1"/>
</dbReference>
<evidence type="ECO:0000256" key="6">
    <source>
        <dbReference type="ARBA" id="ARBA00022645"/>
    </source>
</evidence>
<evidence type="ECO:0000313" key="28">
    <source>
        <dbReference type="Proteomes" id="UP000632377"/>
    </source>
</evidence>
<dbReference type="Gene3D" id="1.10.3810.10">
    <property type="entry name" value="Biosynthetic peptidoglycan transglycosylase-like"/>
    <property type="match status" value="1"/>
</dbReference>
<dbReference type="SUPFAM" id="SSF53955">
    <property type="entry name" value="Lysozyme-like"/>
    <property type="match status" value="1"/>
</dbReference>
<dbReference type="Proteomes" id="UP000632377">
    <property type="component" value="Unassembled WGS sequence"/>
</dbReference>
<evidence type="ECO:0000256" key="18">
    <source>
        <dbReference type="ARBA" id="ARBA00023268"/>
    </source>
</evidence>
<keyword evidence="15 24" id="KW-1133">Transmembrane helix</keyword>
<sequence>MEEEKNTKRKNIKKKRKGFKIFKIIIFTFLSIIILAGVAGAGVVLAIVKTAPPLDVDQILTLNEPSTIYDNKNQYIDAVATREKRDVISINDVPKNLSNAFISIEDERFEKHNGIDYQRIAGVIYIDILNKLKGKSSLQGASTITQQVVRNTMLTNIENEKSFKESATRKIREMYLSLELEKKLSKPQILEAYMNTIPFAGTVYGVEAASNYYFNKPAKDLTLLQCAYIAGLPQSPTRYNAFSDSAKKDPSVYLTRTKSVLTMMYKNNYISKADYDKAVSELNPKNLAFNQASTASKNRLNYEWFALPAIEQIKKDMQSQYHYSETEIDNLLMYGGLKIYTTMDRSLQDSVQQIINDSKNIGSDTPQAAAVLMDYHTGEVKAIVGGRGEQPARSFNRAAYNGSKSFLKPVGSSIKPLTVYSAAIDSKQATAATAVEDSPIGSDIRKAWPYWDPKNDEPTHFRGYITLREAMKYSVNLVAIKEEFNIGIKTGISYGEKYGLTFNNNDKTSLAALSLGELNNGANPLIMAAAFGTFGNNGMYTDPRLYTKVVDRRGVTILESKTSNRKVISPQSAYITYDMLKGPVNGGTGTRAKFGSMPAAGKTGTTADRKEVWFNGLTPYFSASVWIGNDTPAVLPKGISSGTSAYVWGKIMAIANKDLPVTDVERPSGIVAVPVCRDSGKIPTDLCSKDPRGSRVYTELFIDGTQPTTLCDVHVEASINKSNGKIANENTPKDLLEKRIFIKRDYKPSVHLDDEAYVLPTEVDDTKPAPPVQTPVDQGNTNTNTQTNNGNNTGNNTGGNTQTNTNQTPTSNGNPADQPGKNTNN</sequence>
<evidence type="ECO:0000256" key="8">
    <source>
        <dbReference type="ARBA" id="ARBA00022676"/>
    </source>
</evidence>
<feature type="region of interest" description="Disordered" evidence="23">
    <location>
        <begin position="761"/>
        <end position="825"/>
    </location>
</feature>
<name>A0ABS1TFD6_9CLOT</name>
<dbReference type="PANTHER" id="PTHR32282">
    <property type="entry name" value="BINDING PROTEIN TRANSPEPTIDASE, PUTATIVE-RELATED"/>
    <property type="match status" value="1"/>
</dbReference>
<dbReference type="InterPro" id="IPR001264">
    <property type="entry name" value="Glyco_trans_51"/>
</dbReference>
<dbReference type="EC" id="2.4.99.28" evidence="21"/>
<keyword evidence="10 24" id="KW-0812">Transmembrane</keyword>
<evidence type="ECO:0000256" key="21">
    <source>
        <dbReference type="ARBA" id="ARBA00044770"/>
    </source>
</evidence>
<evidence type="ECO:0000256" key="24">
    <source>
        <dbReference type="SAM" id="Phobius"/>
    </source>
</evidence>
<keyword evidence="17" id="KW-0046">Antibiotic resistance</keyword>
<evidence type="ECO:0000256" key="1">
    <source>
        <dbReference type="ARBA" id="ARBA00002624"/>
    </source>
</evidence>
<evidence type="ECO:0000313" key="27">
    <source>
        <dbReference type="EMBL" id="MBL4938099.1"/>
    </source>
</evidence>
<comment type="subcellular location">
    <subcellularLocation>
        <location evidence="2">Cell membrane</location>
        <topology evidence="2">Single-pass type II membrane protein</topology>
    </subcellularLocation>
</comment>
<evidence type="ECO:0000256" key="7">
    <source>
        <dbReference type="ARBA" id="ARBA00022670"/>
    </source>
</evidence>
<keyword evidence="16 24" id="KW-0472">Membrane</keyword>
<proteinExistence type="predicted"/>
<comment type="caution">
    <text evidence="27">The sequence shown here is derived from an EMBL/GenBank/DDBJ whole genome shotgun (WGS) entry which is preliminary data.</text>
</comment>
<keyword evidence="13" id="KW-0735">Signal-anchor</keyword>
<dbReference type="InterPro" id="IPR050396">
    <property type="entry name" value="Glycosyltr_51/Transpeptidase"/>
</dbReference>
<keyword evidence="14" id="KW-0573">Peptidoglycan synthesis</keyword>
<keyword evidence="28" id="KW-1185">Reference proteome</keyword>
<feature type="domain" description="Penicillin-binding protein transpeptidase" evidence="25">
    <location>
        <begin position="369"/>
        <end position="609"/>
    </location>
</feature>
<evidence type="ECO:0000256" key="19">
    <source>
        <dbReference type="ARBA" id="ARBA00023316"/>
    </source>
</evidence>
<evidence type="ECO:0000256" key="4">
    <source>
        <dbReference type="ARBA" id="ARBA00018638"/>
    </source>
</evidence>
<evidence type="ECO:0000256" key="9">
    <source>
        <dbReference type="ARBA" id="ARBA00022679"/>
    </source>
</evidence>
<keyword evidence="11" id="KW-0378">Hydrolase</keyword>
<accession>A0ABS1TFD6</accession>
<comment type="function">
    <text evidence="1">Cell wall formation. Synthesis of cross-linked peptidoglycan from the lipid intermediates. The enzyme has a penicillin-insensitive transglycosylase N-terminal domain (formation of linear glycan strands) and a penicillin-sensitive transpeptidase C-terminal domain (cross-linking of the peptide subunits).</text>
</comment>
<dbReference type="InterPro" id="IPR023346">
    <property type="entry name" value="Lysozyme-like_dom_sf"/>
</dbReference>
<evidence type="ECO:0000256" key="14">
    <source>
        <dbReference type="ARBA" id="ARBA00022984"/>
    </source>
</evidence>
<dbReference type="Pfam" id="PF00905">
    <property type="entry name" value="Transpeptidase"/>
    <property type="match status" value="1"/>
</dbReference>